<feature type="transmembrane region" description="Helical" evidence="1">
    <location>
        <begin position="55"/>
        <end position="73"/>
    </location>
</feature>
<keyword evidence="1" id="KW-0472">Membrane</keyword>
<protein>
    <submittedName>
        <fullName evidence="3">CPBP family intramembrane metalloprotease</fullName>
    </submittedName>
</protein>
<gene>
    <name evidence="3" type="ORF">IAA07_01590</name>
</gene>
<evidence type="ECO:0000259" key="2">
    <source>
        <dbReference type="Pfam" id="PF02517"/>
    </source>
</evidence>
<reference evidence="3" key="2">
    <citation type="submission" date="2021-04" db="EMBL/GenBank/DDBJ databases">
        <authorList>
            <person name="Gilroy R."/>
        </authorList>
    </citation>
    <scope>NUCLEOTIDE SEQUENCE</scope>
    <source>
        <strain evidence="3">CHK178-16964</strain>
    </source>
</reference>
<dbReference type="Proteomes" id="UP000823900">
    <property type="component" value="Unassembled WGS sequence"/>
</dbReference>
<organism evidence="3 4">
    <name type="scientific">Candidatus Lachnoclostridium stercoravium</name>
    <dbReference type="NCBI Taxonomy" id="2838633"/>
    <lineage>
        <taxon>Bacteria</taxon>
        <taxon>Bacillati</taxon>
        <taxon>Bacillota</taxon>
        <taxon>Clostridia</taxon>
        <taxon>Lachnospirales</taxon>
        <taxon>Lachnospiraceae</taxon>
    </lineage>
</organism>
<keyword evidence="3" id="KW-0378">Hydrolase</keyword>
<dbReference type="InterPro" id="IPR052710">
    <property type="entry name" value="CAAX_protease"/>
</dbReference>
<dbReference type="PANTHER" id="PTHR36435">
    <property type="entry name" value="SLR1288 PROTEIN"/>
    <property type="match status" value="1"/>
</dbReference>
<dbReference type="InterPro" id="IPR003675">
    <property type="entry name" value="Rce1/LyrA-like_dom"/>
</dbReference>
<dbReference type="GO" id="GO:0080120">
    <property type="term" value="P:CAAX-box protein maturation"/>
    <property type="evidence" value="ECO:0007669"/>
    <property type="project" value="UniProtKB-ARBA"/>
</dbReference>
<feature type="domain" description="CAAX prenyl protease 2/Lysostaphin resistance protein A-like" evidence="2">
    <location>
        <begin position="142"/>
        <end position="228"/>
    </location>
</feature>
<feature type="transmembrane region" description="Helical" evidence="1">
    <location>
        <begin position="216"/>
        <end position="237"/>
    </location>
</feature>
<feature type="transmembrane region" description="Helical" evidence="1">
    <location>
        <begin position="21"/>
        <end position="43"/>
    </location>
</feature>
<dbReference type="AlphaFoldDB" id="A0A9D2KNS0"/>
<comment type="caution">
    <text evidence="3">The sequence shown here is derived from an EMBL/GenBank/DDBJ whole genome shotgun (WGS) entry which is preliminary data.</text>
</comment>
<dbReference type="GO" id="GO:0004175">
    <property type="term" value="F:endopeptidase activity"/>
    <property type="evidence" value="ECO:0007669"/>
    <property type="project" value="UniProtKB-ARBA"/>
</dbReference>
<keyword evidence="3" id="KW-0482">Metalloprotease</keyword>
<feature type="transmembrane region" description="Helical" evidence="1">
    <location>
        <begin position="249"/>
        <end position="268"/>
    </location>
</feature>
<sequence>MREQWTVQQRIWIWGKTFFRAMGPLALYVLMPALCLSLGYVILHPEMTAQEFFTYGGNFYSAVGMLLTILILYGRSRSKKRSFFEDTTLYFDQMDIKKAAAFLVFGASAALAVSAFLTLLPKVGLTEGYSEASHAMFNGRDMLFTILTTVITAPLAEEIIFRGYMMNIFLETFEEKQAIWIVSLIFAVCHGQALWILYALVMGLALAWVSIREDNILYGFFLHVGFNLPSALIWLAGNFENIDQLFFGSPWLIGGYGLIGLLICLLLIRRYLGSEKDLS</sequence>
<dbReference type="GO" id="GO:0008237">
    <property type="term" value="F:metallopeptidase activity"/>
    <property type="evidence" value="ECO:0007669"/>
    <property type="project" value="UniProtKB-KW"/>
</dbReference>
<dbReference type="EMBL" id="DWZA01000016">
    <property type="protein sequence ID" value="HJA70256.1"/>
    <property type="molecule type" value="Genomic_DNA"/>
</dbReference>
<proteinExistence type="predicted"/>
<evidence type="ECO:0000313" key="4">
    <source>
        <dbReference type="Proteomes" id="UP000823900"/>
    </source>
</evidence>
<keyword evidence="3" id="KW-0645">Protease</keyword>
<feature type="transmembrane region" description="Helical" evidence="1">
    <location>
        <begin position="179"/>
        <end position="209"/>
    </location>
</feature>
<reference evidence="3" key="1">
    <citation type="journal article" date="2021" name="PeerJ">
        <title>Extensive microbial diversity within the chicken gut microbiome revealed by metagenomics and culture.</title>
        <authorList>
            <person name="Gilroy R."/>
            <person name="Ravi A."/>
            <person name="Getino M."/>
            <person name="Pursley I."/>
            <person name="Horton D.L."/>
            <person name="Alikhan N.F."/>
            <person name="Baker D."/>
            <person name="Gharbi K."/>
            <person name="Hall N."/>
            <person name="Watson M."/>
            <person name="Adriaenssens E.M."/>
            <person name="Foster-Nyarko E."/>
            <person name="Jarju S."/>
            <person name="Secka A."/>
            <person name="Antonio M."/>
            <person name="Oren A."/>
            <person name="Chaudhuri R.R."/>
            <person name="La Ragione R."/>
            <person name="Hildebrand F."/>
            <person name="Pallen M.J."/>
        </authorList>
    </citation>
    <scope>NUCLEOTIDE SEQUENCE</scope>
    <source>
        <strain evidence="3">CHK178-16964</strain>
    </source>
</reference>
<feature type="transmembrane region" description="Helical" evidence="1">
    <location>
        <begin position="99"/>
        <end position="120"/>
    </location>
</feature>
<accession>A0A9D2KNS0</accession>
<dbReference type="PANTHER" id="PTHR36435:SF1">
    <property type="entry name" value="CAAX AMINO TERMINAL PROTEASE FAMILY PROTEIN"/>
    <property type="match status" value="1"/>
</dbReference>
<keyword evidence="1" id="KW-1133">Transmembrane helix</keyword>
<name>A0A9D2KNS0_9FIRM</name>
<dbReference type="Pfam" id="PF02517">
    <property type="entry name" value="Rce1-like"/>
    <property type="match status" value="1"/>
</dbReference>
<keyword evidence="1" id="KW-0812">Transmembrane</keyword>
<evidence type="ECO:0000313" key="3">
    <source>
        <dbReference type="EMBL" id="HJA70256.1"/>
    </source>
</evidence>
<evidence type="ECO:0000256" key="1">
    <source>
        <dbReference type="SAM" id="Phobius"/>
    </source>
</evidence>